<evidence type="ECO:0000256" key="1">
    <source>
        <dbReference type="ARBA" id="ARBA00001141"/>
    </source>
</evidence>
<keyword evidence="12" id="KW-1133">Transmembrane helix</keyword>
<dbReference type="GO" id="GO:0003841">
    <property type="term" value="F:1-acylglycerol-3-phosphate O-acyltransferase activity"/>
    <property type="evidence" value="ECO:0007669"/>
    <property type="project" value="UniProtKB-UniRule"/>
</dbReference>
<comment type="similarity">
    <text evidence="4 11">Belongs to the 1-acyl-sn-glycerol-3-phosphate acyltransferase family.</text>
</comment>
<dbReference type="CDD" id="cd07989">
    <property type="entry name" value="LPLAT_AGPAT-like"/>
    <property type="match status" value="1"/>
</dbReference>
<keyword evidence="12" id="KW-0472">Membrane</keyword>
<dbReference type="SMART" id="SM00563">
    <property type="entry name" value="PlsC"/>
    <property type="match status" value="1"/>
</dbReference>
<evidence type="ECO:0000256" key="7">
    <source>
        <dbReference type="ARBA" id="ARBA00022516"/>
    </source>
</evidence>
<dbReference type="GO" id="GO:0016020">
    <property type="term" value="C:membrane"/>
    <property type="evidence" value="ECO:0007669"/>
    <property type="project" value="InterPro"/>
</dbReference>
<evidence type="ECO:0000256" key="6">
    <source>
        <dbReference type="ARBA" id="ARBA00016139"/>
    </source>
</evidence>
<dbReference type="Proteomes" id="UP001221217">
    <property type="component" value="Unassembled WGS sequence"/>
</dbReference>
<dbReference type="EMBL" id="JAQQAL010000016">
    <property type="protein sequence ID" value="MDC7226672.1"/>
    <property type="molecule type" value="Genomic_DNA"/>
</dbReference>
<dbReference type="Pfam" id="PF01553">
    <property type="entry name" value="Acyltransferase"/>
    <property type="match status" value="1"/>
</dbReference>
<feature type="transmembrane region" description="Helical" evidence="12">
    <location>
        <begin position="43"/>
        <end position="62"/>
    </location>
</feature>
<evidence type="ECO:0000256" key="2">
    <source>
        <dbReference type="ARBA" id="ARBA00004728"/>
    </source>
</evidence>
<dbReference type="PANTHER" id="PTHR10434">
    <property type="entry name" value="1-ACYL-SN-GLYCEROL-3-PHOSPHATE ACYLTRANSFERASE"/>
    <property type="match status" value="1"/>
</dbReference>
<evidence type="ECO:0000256" key="5">
    <source>
        <dbReference type="ARBA" id="ARBA00013211"/>
    </source>
</evidence>
<feature type="domain" description="Phospholipid/glycerol acyltransferase" evidence="13">
    <location>
        <begin position="78"/>
        <end position="191"/>
    </location>
</feature>
<evidence type="ECO:0000256" key="10">
    <source>
        <dbReference type="ARBA" id="ARBA00023315"/>
    </source>
</evidence>
<keyword evidence="9 11" id="KW-0443">Lipid metabolism</keyword>
<feature type="transmembrane region" description="Helical" evidence="12">
    <location>
        <begin position="12"/>
        <end position="36"/>
    </location>
</feature>
<dbReference type="InterPro" id="IPR004552">
    <property type="entry name" value="AGP_acyltrans"/>
</dbReference>
<gene>
    <name evidence="14" type="ORF">PQJ61_07895</name>
</gene>
<dbReference type="SUPFAM" id="SSF69593">
    <property type="entry name" value="Glycerol-3-phosphate (1)-acyltransferase"/>
    <property type="match status" value="1"/>
</dbReference>
<keyword evidence="12" id="KW-0812">Transmembrane</keyword>
<accession>A0AAJ1ICC8</accession>
<name>A0AAJ1ICC8_9SPIO</name>
<sequence length="249" mass="28518">MYVFYVLGSLFTWIEIFLGFMIFFPVQLVVFLLTFWFDKKRRIIFYIGSAFSQFALFLSPIFRIKITGRENLDRSKPHVLVMNHQSLLDILLSFTLYYPSKMIAKKALGRVPFLGWELVLFGHLMVDRNDRKSQFESIRKMENMLENGDSLLVYPEGTRTRDGNIREFRKGAFRSATSTGTPVLPVVLDGPYDALPKKGIIVNGVFTLHMHVMEPVEVEKGADPAELAAVCHGVMSDELAKQRAQRADK</sequence>
<evidence type="ECO:0000256" key="8">
    <source>
        <dbReference type="ARBA" id="ARBA00022679"/>
    </source>
</evidence>
<comment type="pathway">
    <text evidence="2">Phospholipid metabolism; CDP-diacylglycerol biosynthesis; CDP-diacylglycerol from sn-glycerol 3-phosphate: step 2/3.</text>
</comment>
<organism evidence="14 15">
    <name type="scientific">Candidatus Thalassospirochaeta sargassi</name>
    <dbReference type="NCBI Taxonomy" id="3119039"/>
    <lineage>
        <taxon>Bacteria</taxon>
        <taxon>Pseudomonadati</taxon>
        <taxon>Spirochaetota</taxon>
        <taxon>Spirochaetia</taxon>
        <taxon>Spirochaetales</taxon>
        <taxon>Spirochaetaceae</taxon>
        <taxon>Candidatus Thalassospirochaeta</taxon>
    </lineage>
</organism>
<keyword evidence="8 11" id="KW-0808">Transferase</keyword>
<evidence type="ECO:0000256" key="3">
    <source>
        <dbReference type="ARBA" id="ARBA00005189"/>
    </source>
</evidence>
<comment type="domain">
    <text evidence="11">The HXXXXD motif is essential for acyltransferase activity and may constitute the binding site for the phosphate moiety of the glycerol-3-phosphate.</text>
</comment>
<evidence type="ECO:0000313" key="14">
    <source>
        <dbReference type="EMBL" id="MDC7226672.1"/>
    </source>
</evidence>
<comment type="catalytic activity">
    <reaction evidence="1 11">
        <text>a 1-acyl-sn-glycero-3-phosphate + an acyl-CoA = a 1,2-diacyl-sn-glycero-3-phosphate + CoA</text>
        <dbReference type="Rhea" id="RHEA:19709"/>
        <dbReference type="ChEBI" id="CHEBI:57287"/>
        <dbReference type="ChEBI" id="CHEBI:57970"/>
        <dbReference type="ChEBI" id="CHEBI:58342"/>
        <dbReference type="ChEBI" id="CHEBI:58608"/>
        <dbReference type="EC" id="2.3.1.51"/>
    </reaction>
</comment>
<dbReference type="AlphaFoldDB" id="A0AAJ1ICC8"/>
<evidence type="ECO:0000256" key="12">
    <source>
        <dbReference type="SAM" id="Phobius"/>
    </source>
</evidence>
<dbReference type="NCBIfam" id="TIGR00530">
    <property type="entry name" value="AGP_acyltrn"/>
    <property type="match status" value="1"/>
</dbReference>
<comment type="caution">
    <text evidence="14">The sequence shown here is derived from an EMBL/GenBank/DDBJ whole genome shotgun (WGS) entry which is preliminary data.</text>
</comment>
<dbReference type="GO" id="GO:0006654">
    <property type="term" value="P:phosphatidic acid biosynthetic process"/>
    <property type="evidence" value="ECO:0007669"/>
    <property type="project" value="TreeGrafter"/>
</dbReference>
<keyword evidence="7 11" id="KW-0444">Lipid biosynthesis</keyword>
<evidence type="ECO:0000256" key="4">
    <source>
        <dbReference type="ARBA" id="ARBA00008655"/>
    </source>
</evidence>
<evidence type="ECO:0000256" key="11">
    <source>
        <dbReference type="RuleBase" id="RU361267"/>
    </source>
</evidence>
<keyword evidence="11" id="KW-1208">Phospholipid metabolism</keyword>
<dbReference type="InterPro" id="IPR002123">
    <property type="entry name" value="Plipid/glycerol_acylTrfase"/>
</dbReference>
<dbReference type="EC" id="2.3.1.51" evidence="5 11"/>
<comment type="pathway">
    <text evidence="3">Lipid metabolism.</text>
</comment>
<keyword evidence="11" id="KW-0594">Phospholipid biosynthesis</keyword>
<reference evidence="14 15" key="1">
    <citation type="submission" date="2022-12" db="EMBL/GenBank/DDBJ databases">
        <title>Metagenome assembled genome from gulf of manar.</title>
        <authorList>
            <person name="Kohli P."/>
            <person name="Pk S."/>
            <person name="Venkata Ramana C."/>
            <person name="Sasikala C."/>
        </authorList>
    </citation>
    <scope>NUCLEOTIDE SEQUENCE [LARGE SCALE GENOMIC DNA]</scope>
    <source>
        <strain evidence="14">JB008</strain>
    </source>
</reference>
<evidence type="ECO:0000313" key="15">
    <source>
        <dbReference type="Proteomes" id="UP001221217"/>
    </source>
</evidence>
<evidence type="ECO:0000259" key="13">
    <source>
        <dbReference type="SMART" id="SM00563"/>
    </source>
</evidence>
<evidence type="ECO:0000256" key="9">
    <source>
        <dbReference type="ARBA" id="ARBA00023098"/>
    </source>
</evidence>
<proteinExistence type="inferred from homology"/>
<keyword evidence="10 11" id="KW-0012">Acyltransferase</keyword>
<dbReference type="PANTHER" id="PTHR10434:SF64">
    <property type="entry name" value="1-ACYL-SN-GLYCEROL-3-PHOSPHATE ACYLTRANSFERASE-RELATED"/>
    <property type="match status" value="1"/>
</dbReference>
<protein>
    <recommendedName>
        <fullName evidence="6 11">1-acyl-sn-glycerol-3-phosphate acyltransferase</fullName>
        <ecNumber evidence="5 11">2.3.1.51</ecNumber>
    </recommendedName>
</protein>